<dbReference type="STRING" id="1314674.A0A0D7BSS3"/>
<dbReference type="EMBL" id="KN880437">
    <property type="protein sequence ID" value="KIY73199.1"/>
    <property type="molecule type" value="Genomic_DNA"/>
</dbReference>
<dbReference type="Proteomes" id="UP000054007">
    <property type="component" value="Unassembled WGS sequence"/>
</dbReference>
<evidence type="ECO:0000313" key="1">
    <source>
        <dbReference type="EMBL" id="KIY73199.1"/>
    </source>
</evidence>
<dbReference type="AlphaFoldDB" id="A0A0D7BSS3"/>
<evidence type="ECO:0000313" key="2">
    <source>
        <dbReference type="Proteomes" id="UP000054007"/>
    </source>
</evidence>
<accession>A0A0D7BSS3</accession>
<protein>
    <recommendedName>
        <fullName evidence="3">F-box domain-containing protein</fullName>
    </recommendedName>
</protein>
<keyword evidence="2" id="KW-1185">Reference proteome</keyword>
<name>A0A0D7BSS3_9AGAR</name>
<gene>
    <name evidence="1" type="ORF">CYLTODRAFT_417171</name>
</gene>
<evidence type="ECO:0008006" key="3">
    <source>
        <dbReference type="Google" id="ProtNLM"/>
    </source>
</evidence>
<reference evidence="1 2" key="1">
    <citation type="journal article" date="2015" name="Fungal Genet. Biol.">
        <title>Evolution of novel wood decay mechanisms in Agaricales revealed by the genome sequences of Fistulina hepatica and Cylindrobasidium torrendii.</title>
        <authorList>
            <person name="Floudas D."/>
            <person name="Held B.W."/>
            <person name="Riley R."/>
            <person name="Nagy L.G."/>
            <person name="Koehler G."/>
            <person name="Ransdell A.S."/>
            <person name="Younus H."/>
            <person name="Chow J."/>
            <person name="Chiniquy J."/>
            <person name="Lipzen A."/>
            <person name="Tritt A."/>
            <person name="Sun H."/>
            <person name="Haridas S."/>
            <person name="LaButti K."/>
            <person name="Ohm R.A."/>
            <person name="Kues U."/>
            <person name="Blanchette R.A."/>
            <person name="Grigoriev I.V."/>
            <person name="Minto R.E."/>
            <person name="Hibbett D.S."/>
        </authorList>
    </citation>
    <scope>NUCLEOTIDE SEQUENCE [LARGE SCALE GENOMIC DNA]</scope>
    <source>
        <strain evidence="1 2">FP15055 ss-10</strain>
    </source>
</reference>
<sequence>MHHYNQSRSILPAEVIQDGIIAALHDDHDALKACSLVSSSWTYTSQTHLFWRVRLQGTEWPKRPNGTLPVQRLADRIRETPYLAKMVRELELIEGDDFLTNRWLLESVPVLTTLLPQLVNLHTAHINARSLSWSVAASLEDSLRNLLQHTNLRHVSISSLIGLPSINRLFSLFGETHITRLELDNIQTNGPVDGAREYAPGSVKLPLEHISLSLAARDVLDLVEWLPDPLRVTDFSGLRRLRIGVVQPSEVRAASRLLEIAAGYNTLQEVEIQLDDLAPTDSRQAGGILPDVGHFRHVLLTLTPDCVHSQSWTSASVVARWWADILEQTKESVMEKLTLTFPRPDPCSLSPTHKMHWHALDKALTQGAVGASLKEVHTDFGTIHSDLREAALRDALPTLHKRGLIAC</sequence>
<dbReference type="OrthoDB" id="2745898at2759"/>
<proteinExistence type="predicted"/>
<organism evidence="1 2">
    <name type="scientific">Cylindrobasidium torrendii FP15055 ss-10</name>
    <dbReference type="NCBI Taxonomy" id="1314674"/>
    <lineage>
        <taxon>Eukaryota</taxon>
        <taxon>Fungi</taxon>
        <taxon>Dikarya</taxon>
        <taxon>Basidiomycota</taxon>
        <taxon>Agaricomycotina</taxon>
        <taxon>Agaricomycetes</taxon>
        <taxon>Agaricomycetidae</taxon>
        <taxon>Agaricales</taxon>
        <taxon>Marasmiineae</taxon>
        <taxon>Physalacriaceae</taxon>
        <taxon>Cylindrobasidium</taxon>
    </lineage>
</organism>